<dbReference type="Pfam" id="PF00581">
    <property type="entry name" value="Rhodanese"/>
    <property type="match status" value="1"/>
</dbReference>
<dbReference type="PANTHER" id="PTHR10953">
    <property type="entry name" value="UBIQUITIN-ACTIVATING ENZYME E1"/>
    <property type="match status" value="1"/>
</dbReference>
<reference evidence="6 7" key="1">
    <citation type="submission" date="2019-07" db="EMBL/GenBank/DDBJ databases">
        <title>Whole genome shotgun sequence of Cellulomonas aerilata NBRC 106308.</title>
        <authorList>
            <person name="Hosoyama A."/>
            <person name="Uohara A."/>
            <person name="Ohji S."/>
            <person name="Ichikawa N."/>
        </authorList>
    </citation>
    <scope>NUCLEOTIDE SEQUENCE [LARGE SCALE GENOMIC DNA]</scope>
    <source>
        <strain evidence="6 7">NBRC 106308</strain>
    </source>
</reference>
<dbReference type="Proteomes" id="UP000321181">
    <property type="component" value="Unassembled WGS sequence"/>
</dbReference>
<evidence type="ECO:0000313" key="6">
    <source>
        <dbReference type="EMBL" id="GEO32565.1"/>
    </source>
</evidence>
<evidence type="ECO:0000256" key="3">
    <source>
        <dbReference type="ARBA" id="ARBA00022840"/>
    </source>
</evidence>
<name>A0A512D856_9CELL</name>
<evidence type="ECO:0000256" key="2">
    <source>
        <dbReference type="ARBA" id="ARBA00022741"/>
    </source>
</evidence>
<dbReference type="GO" id="GO:0005524">
    <property type="term" value="F:ATP binding"/>
    <property type="evidence" value="ECO:0007669"/>
    <property type="project" value="UniProtKB-KW"/>
</dbReference>
<dbReference type="Gene3D" id="3.40.50.720">
    <property type="entry name" value="NAD(P)-binding Rossmann-like Domain"/>
    <property type="match status" value="1"/>
</dbReference>
<dbReference type="InterPro" id="IPR000594">
    <property type="entry name" value="ThiF_NAD_FAD-bd"/>
</dbReference>
<evidence type="ECO:0000259" key="5">
    <source>
        <dbReference type="PROSITE" id="PS50206"/>
    </source>
</evidence>
<keyword evidence="2" id="KW-0547">Nucleotide-binding</keyword>
<accession>A0A512D856</accession>
<dbReference type="Pfam" id="PF00899">
    <property type="entry name" value="ThiF"/>
    <property type="match status" value="1"/>
</dbReference>
<keyword evidence="7" id="KW-1185">Reference proteome</keyword>
<dbReference type="InterPro" id="IPR035985">
    <property type="entry name" value="Ubiquitin-activating_enz"/>
</dbReference>
<gene>
    <name evidence="6" type="primary">moeZ</name>
    <name evidence="6" type="ORF">CAE01nite_02900</name>
</gene>
<organism evidence="6 7">
    <name type="scientific">Cellulomonas aerilata</name>
    <dbReference type="NCBI Taxonomy" id="515326"/>
    <lineage>
        <taxon>Bacteria</taxon>
        <taxon>Bacillati</taxon>
        <taxon>Actinomycetota</taxon>
        <taxon>Actinomycetes</taxon>
        <taxon>Micrococcales</taxon>
        <taxon>Cellulomonadaceae</taxon>
        <taxon>Cellulomonas</taxon>
    </lineage>
</organism>
<dbReference type="FunFam" id="3.40.50.720:FF:000033">
    <property type="entry name" value="Adenylyltransferase and sulfurtransferase MOCS3"/>
    <property type="match status" value="1"/>
</dbReference>
<keyword evidence="3" id="KW-0067">ATP-binding</keyword>
<dbReference type="GO" id="GO:0016779">
    <property type="term" value="F:nucleotidyltransferase activity"/>
    <property type="evidence" value="ECO:0007669"/>
    <property type="project" value="UniProtKB-KW"/>
</dbReference>
<dbReference type="InterPro" id="IPR036873">
    <property type="entry name" value="Rhodanese-like_dom_sf"/>
</dbReference>
<proteinExistence type="predicted"/>
<dbReference type="SUPFAM" id="SSF52821">
    <property type="entry name" value="Rhodanese/Cell cycle control phosphatase"/>
    <property type="match status" value="1"/>
</dbReference>
<keyword evidence="1 6" id="KW-0808">Transferase</keyword>
<evidence type="ECO:0000313" key="7">
    <source>
        <dbReference type="Proteomes" id="UP000321181"/>
    </source>
</evidence>
<feature type="domain" description="Rhodanese" evidence="5">
    <location>
        <begin position="317"/>
        <end position="405"/>
    </location>
</feature>
<dbReference type="GO" id="GO:0005829">
    <property type="term" value="C:cytosol"/>
    <property type="evidence" value="ECO:0007669"/>
    <property type="project" value="TreeGrafter"/>
</dbReference>
<keyword evidence="6" id="KW-0548">Nucleotidyltransferase</keyword>
<evidence type="ECO:0000256" key="1">
    <source>
        <dbReference type="ARBA" id="ARBA00022679"/>
    </source>
</evidence>
<dbReference type="EMBL" id="BJYY01000001">
    <property type="protein sequence ID" value="GEO32565.1"/>
    <property type="molecule type" value="Genomic_DNA"/>
</dbReference>
<comment type="caution">
    <text evidence="6">The sequence shown here is derived from an EMBL/GenBank/DDBJ whole genome shotgun (WGS) entry which is preliminary data.</text>
</comment>
<dbReference type="PANTHER" id="PTHR10953:SF102">
    <property type="entry name" value="ADENYLYLTRANSFERASE AND SULFURTRANSFERASE MOCS3"/>
    <property type="match status" value="1"/>
</dbReference>
<feature type="compositionally biased region" description="Pro residues" evidence="4">
    <location>
        <begin position="283"/>
        <end position="297"/>
    </location>
</feature>
<dbReference type="CDD" id="cd00757">
    <property type="entry name" value="ThiF_MoeB_HesA_family"/>
    <property type="match status" value="1"/>
</dbReference>
<sequence>MSPARGGVRVPPLVEPGPPLDAAAVTRWSRHLLLPGVGEVGQRRLTNARVCVVGAGGLGAPVLQYLAAAGVGTLGIVDPDEVELSNLQRQVLHGTADVGRPKVDSARDAVHAIDGGVRVVAHPVRLTATNAEEILAGYDLVVDGTDNFPTRYAVNDACVRLGLPEVWGSVLRFDAQVSVFWGRPPDGVPAVQLRDLFPEAPPPGSVPSCAEGGVLGALCGQVGSVMATEAVKLLTGAGEPLLGRVLVLDALAGRWSEVPLSGAPADGPAPPASRGGSHGSVPGPGPHTPDGAPPPAEDVPTVTARRLAERLAARDRGGDRFVLVDVREPGERALVAIPGAVSIPLGDVLAGTADLPRDVPVVLHCHSGVRSAQAGRALLDAGYSDVRHVGGGVLAWVADVDPTLPTY</sequence>
<feature type="compositionally biased region" description="Low complexity" evidence="4">
    <location>
        <begin position="261"/>
        <end position="281"/>
    </location>
</feature>
<dbReference type="InterPro" id="IPR001763">
    <property type="entry name" value="Rhodanese-like_dom"/>
</dbReference>
<dbReference type="GO" id="GO:0004792">
    <property type="term" value="F:thiosulfate-cyanide sulfurtransferase activity"/>
    <property type="evidence" value="ECO:0007669"/>
    <property type="project" value="TreeGrafter"/>
</dbReference>
<dbReference type="AlphaFoldDB" id="A0A512D856"/>
<dbReference type="RefSeq" id="WP_222595785.1">
    <property type="nucleotide sequence ID" value="NZ_BAAARM010000001.1"/>
</dbReference>
<dbReference type="SUPFAM" id="SSF69572">
    <property type="entry name" value="Activating enzymes of the ubiquitin-like proteins"/>
    <property type="match status" value="1"/>
</dbReference>
<dbReference type="GO" id="GO:0008641">
    <property type="term" value="F:ubiquitin-like modifier activating enzyme activity"/>
    <property type="evidence" value="ECO:0007669"/>
    <property type="project" value="InterPro"/>
</dbReference>
<feature type="region of interest" description="Disordered" evidence="4">
    <location>
        <begin position="261"/>
        <end position="299"/>
    </location>
</feature>
<protein>
    <submittedName>
        <fullName evidence="6">Putative adenylyltransferase/sulfurtransferase MoeZ</fullName>
    </submittedName>
</protein>
<dbReference type="GO" id="GO:0008146">
    <property type="term" value="F:sulfotransferase activity"/>
    <property type="evidence" value="ECO:0007669"/>
    <property type="project" value="TreeGrafter"/>
</dbReference>
<dbReference type="SMART" id="SM00450">
    <property type="entry name" value="RHOD"/>
    <property type="match status" value="1"/>
</dbReference>
<dbReference type="Gene3D" id="3.40.250.10">
    <property type="entry name" value="Rhodanese-like domain"/>
    <property type="match status" value="1"/>
</dbReference>
<dbReference type="PROSITE" id="PS50206">
    <property type="entry name" value="RHODANESE_3"/>
    <property type="match status" value="1"/>
</dbReference>
<dbReference type="InterPro" id="IPR045886">
    <property type="entry name" value="ThiF/MoeB/HesA"/>
</dbReference>
<evidence type="ECO:0000256" key="4">
    <source>
        <dbReference type="SAM" id="MobiDB-lite"/>
    </source>
</evidence>
<dbReference type="CDD" id="cd00158">
    <property type="entry name" value="RHOD"/>
    <property type="match status" value="1"/>
</dbReference>